<proteinExistence type="inferred from homology"/>
<dbReference type="Pfam" id="PF00043">
    <property type="entry name" value="GST_C"/>
    <property type="match status" value="1"/>
</dbReference>
<dbReference type="Gene3D" id="3.40.30.10">
    <property type="entry name" value="Glutaredoxin"/>
    <property type="match status" value="1"/>
</dbReference>
<dbReference type="InterPro" id="IPR036249">
    <property type="entry name" value="Thioredoxin-like_sf"/>
</dbReference>
<dbReference type="OrthoDB" id="422574at2759"/>
<dbReference type="PANTHER" id="PTHR44051:SF8">
    <property type="entry name" value="GLUTATHIONE S-TRANSFERASE GSTA"/>
    <property type="match status" value="1"/>
</dbReference>
<gene>
    <name evidence="6" type="ORF">AG1IA_05209</name>
</gene>
<comment type="caution">
    <text evidence="6">The sequence shown here is derived from an EMBL/GenBank/DDBJ whole genome shotgun (WGS) entry which is preliminary data.</text>
</comment>
<dbReference type="Proteomes" id="UP000011668">
    <property type="component" value="Unassembled WGS sequence"/>
</dbReference>
<feature type="compositionally biased region" description="Basic and acidic residues" evidence="2">
    <location>
        <begin position="294"/>
        <end position="304"/>
    </location>
</feature>
<dbReference type="PROSITE" id="PS50404">
    <property type="entry name" value="GST_NTER"/>
    <property type="match status" value="1"/>
</dbReference>
<dbReference type="InterPro" id="IPR036282">
    <property type="entry name" value="Glutathione-S-Trfase_C_sf"/>
</dbReference>
<dbReference type="InterPro" id="IPR004046">
    <property type="entry name" value="GST_C"/>
</dbReference>
<protein>
    <recommendedName>
        <fullName evidence="8">Glutathione S-transferase</fullName>
    </recommendedName>
</protein>
<evidence type="ECO:0000256" key="3">
    <source>
        <dbReference type="SAM" id="Phobius"/>
    </source>
</evidence>
<keyword evidence="3" id="KW-1133">Transmembrane helix</keyword>
<dbReference type="PROSITE" id="PS50405">
    <property type="entry name" value="GST_CTER"/>
    <property type="match status" value="1"/>
</dbReference>
<dbReference type="InterPro" id="IPR010987">
    <property type="entry name" value="Glutathione-S-Trfase_C-like"/>
</dbReference>
<accession>L8WRP1</accession>
<sequence length="323" mass="36364">MVRQHNRVCRVPLKRLHYAGHKTSIFLEELKDAYGFQYDVQKIDFQVGDNPMNYAFILLLIDRAFVEKRTKGAMVPEGATIAHSNSTPPSNHVPSQINPNGRIPALVDRSRGNFAVFESAAILLYLAQVYCLIVRLGLYSLIKFIGFHSTTTRNASSAMILSQIPTYTPKNCNGSSSLTVVSVQCRVKPTTSTATRPRRSDLAQKLVINFVMDTLGYINETKRLYSVLNDRLTDREYLVGPGKGRYGLADINAYPWVRSWSWAGVDSLEAFPNVEAWLKRISERPQVDSGLDVPEPRSRKALTKEEEEEAAEGARKWILQAQK</sequence>
<evidence type="ECO:0000313" key="6">
    <source>
        <dbReference type="EMBL" id="ELU40766.1"/>
    </source>
</evidence>
<dbReference type="HOGENOM" id="CLU_861008_0_0_1"/>
<keyword evidence="3" id="KW-0812">Transmembrane</keyword>
<evidence type="ECO:0008006" key="8">
    <source>
        <dbReference type="Google" id="ProtNLM"/>
    </source>
</evidence>
<dbReference type="Gene3D" id="1.20.1050.10">
    <property type="match status" value="1"/>
</dbReference>
<dbReference type="Pfam" id="PF13409">
    <property type="entry name" value="GST_N_2"/>
    <property type="match status" value="1"/>
</dbReference>
<dbReference type="EMBL" id="AFRT01001348">
    <property type="protein sequence ID" value="ELU40766.1"/>
    <property type="molecule type" value="Genomic_DNA"/>
</dbReference>
<dbReference type="SUPFAM" id="SSF52833">
    <property type="entry name" value="Thioredoxin-like"/>
    <property type="match status" value="1"/>
</dbReference>
<keyword evidence="3" id="KW-0472">Membrane</keyword>
<dbReference type="SUPFAM" id="SSF47616">
    <property type="entry name" value="GST C-terminal domain-like"/>
    <property type="match status" value="1"/>
</dbReference>
<evidence type="ECO:0000313" key="7">
    <source>
        <dbReference type="Proteomes" id="UP000011668"/>
    </source>
</evidence>
<keyword evidence="7" id="KW-1185">Reference proteome</keyword>
<dbReference type="InterPro" id="IPR004045">
    <property type="entry name" value="Glutathione_S-Trfase_N"/>
</dbReference>
<evidence type="ECO:0000256" key="2">
    <source>
        <dbReference type="SAM" id="MobiDB-lite"/>
    </source>
</evidence>
<dbReference type="PANTHER" id="PTHR44051">
    <property type="entry name" value="GLUTATHIONE S-TRANSFERASE-RELATED"/>
    <property type="match status" value="1"/>
</dbReference>
<evidence type="ECO:0000259" key="5">
    <source>
        <dbReference type="PROSITE" id="PS50405"/>
    </source>
</evidence>
<dbReference type="AlphaFoldDB" id="L8WRP1"/>
<dbReference type="STRING" id="983506.L8WRP1"/>
<evidence type="ECO:0000256" key="1">
    <source>
        <dbReference type="ARBA" id="ARBA00007409"/>
    </source>
</evidence>
<evidence type="ECO:0000259" key="4">
    <source>
        <dbReference type="PROSITE" id="PS50404"/>
    </source>
</evidence>
<name>L8WRP1_THACA</name>
<feature type="region of interest" description="Disordered" evidence="2">
    <location>
        <begin position="286"/>
        <end position="308"/>
    </location>
</feature>
<organism evidence="6 7">
    <name type="scientific">Thanatephorus cucumeris (strain AG1-IA)</name>
    <name type="common">Rice sheath blight fungus</name>
    <name type="synonym">Rhizoctonia solani</name>
    <dbReference type="NCBI Taxonomy" id="983506"/>
    <lineage>
        <taxon>Eukaryota</taxon>
        <taxon>Fungi</taxon>
        <taxon>Dikarya</taxon>
        <taxon>Basidiomycota</taxon>
        <taxon>Agaricomycotina</taxon>
        <taxon>Agaricomycetes</taxon>
        <taxon>Cantharellales</taxon>
        <taxon>Ceratobasidiaceae</taxon>
        <taxon>Rhizoctonia</taxon>
        <taxon>Rhizoctonia solani AG-1</taxon>
    </lineage>
</organism>
<reference evidence="6 7" key="1">
    <citation type="journal article" date="2013" name="Nat. Commun.">
        <title>The evolution and pathogenic mechanisms of the rice sheath blight pathogen.</title>
        <authorList>
            <person name="Zheng A."/>
            <person name="Lin R."/>
            <person name="Xu L."/>
            <person name="Qin P."/>
            <person name="Tang C."/>
            <person name="Ai P."/>
            <person name="Zhang D."/>
            <person name="Liu Y."/>
            <person name="Sun Z."/>
            <person name="Feng H."/>
            <person name="Wang Y."/>
            <person name="Chen Y."/>
            <person name="Liang X."/>
            <person name="Fu R."/>
            <person name="Li Q."/>
            <person name="Zhang J."/>
            <person name="Yu X."/>
            <person name="Xie Z."/>
            <person name="Ding L."/>
            <person name="Guan P."/>
            <person name="Tang J."/>
            <person name="Liang Y."/>
            <person name="Wang S."/>
            <person name="Deng Q."/>
            <person name="Li S."/>
            <person name="Zhu J."/>
            <person name="Wang L."/>
            <person name="Liu H."/>
            <person name="Li P."/>
        </authorList>
    </citation>
    <scope>NUCLEOTIDE SEQUENCE [LARGE SCALE GENOMIC DNA]</scope>
    <source>
        <strain evidence="7">AG-1 IA</strain>
    </source>
</reference>
<comment type="similarity">
    <text evidence="1">Belongs to the GST superfamily.</text>
</comment>
<feature type="domain" description="GST C-terminal" evidence="5">
    <location>
        <begin position="150"/>
        <end position="302"/>
    </location>
</feature>
<feature type="domain" description="GST N-terminal" evidence="4">
    <location>
        <begin position="11"/>
        <end position="134"/>
    </location>
</feature>
<feature type="transmembrane region" description="Helical" evidence="3">
    <location>
        <begin position="120"/>
        <end position="142"/>
    </location>
</feature>